<dbReference type="GO" id="GO:0006777">
    <property type="term" value="P:Mo-molybdopterin cofactor biosynthetic process"/>
    <property type="evidence" value="ECO:0007669"/>
    <property type="project" value="UniProtKB-UniRule"/>
</dbReference>
<dbReference type="Pfam" id="PF00266">
    <property type="entry name" value="Aminotran_5"/>
    <property type="match status" value="1"/>
</dbReference>
<dbReference type="PaxDb" id="121845-A0A1S4ES76"/>
<evidence type="ECO:0000256" key="1">
    <source>
        <dbReference type="ARBA" id="ARBA00022679"/>
    </source>
</evidence>
<dbReference type="InterPro" id="IPR005303">
    <property type="entry name" value="MOCOS_middle"/>
</dbReference>
<dbReference type="KEGG" id="dci:108254548"/>
<dbReference type="GO" id="GO:0008265">
    <property type="term" value="F:molybdenum cofactor sulfurtransferase activity"/>
    <property type="evidence" value="ECO:0007669"/>
    <property type="project" value="UniProtKB-UniRule"/>
</dbReference>
<dbReference type="SUPFAM" id="SSF141673">
    <property type="entry name" value="MOSC N-terminal domain-like"/>
    <property type="match status" value="1"/>
</dbReference>
<dbReference type="PROSITE" id="PS51340">
    <property type="entry name" value="MOSC"/>
    <property type="match status" value="1"/>
</dbReference>
<name>A0A1S4ES76_DIACI</name>
<dbReference type="InterPro" id="IPR005302">
    <property type="entry name" value="MoCF_Sase_C"/>
</dbReference>
<dbReference type="InterPro" id="IPR028886">
    <property type="entry name" value="MoCo_sulfurase"/>
</dbReference>
<keyword evidence="3 4" id="KW-0501">Molybdenum cofactor biosynthesis</keyword>
<comment type="similarity">
    <text evidence="4">Belongs to the class-V pyridoxal-phosphate-dependent aminotransferase family. MOCOS subfamily.</text>
</comment>
<dbReference type="PANTHER" id="PTHR14237">
    <property type="entry name" value="MOLYBDOPTERIN COFACTOR SULFURASE MOSC"/>
    <property type="match status" value="1"/>
</dbReference>
<organism evidence="6 7">
    <name type="scientific">Diaphorina citri</name>
    <name type="common">Asian citrus psyllid</name>
    <dbReference type="NCBI Taxonomy" id="121845"/>
    <lineage>
        <taxon>Eukaryota</taxon>
        <taxon>Metazoa</taxon>
        <taxon>Ecdysozoa</taxon>
        <taxon>Arthropoda</taxon>
        <taxon>Hexapoda</taxon>
        <taxon>Insecta</taxon>
        <taxon>Pterygota</taxon>
        <taxon>Neoptera</taxon>
        <taxon>Paraneoptera</taxon>
        <taxon>Hemiptera</taxon>
        <taxon>Sternorrhyncha</taxon>
        <taxon>Psylloidea</taxon>
        <taxon>Psyllidae</taxon>
        <taxon>Diaphorininae</taxon>
        <taxon>Diaphorina</taxon>
    </lineage>
</organism>
<dbReference type="GeneID" id="108254548"/>
<feature type="modified residue" description="N6-(pyridoxal phosphate)lysine" evidence="4">
    <location>
        <position position="242"/>
    </location>
</feature>
<evidence type="ECO:0000313" key="6">
    <source>
        <dbReference type="Proteomes" id="UP000079169"/>
    </source>
</evidence>
<dbReference type="InterPro" id="IPR015424">
    <property type="entry name" value="PyrdxlP-dep_Trfase"/>
</dbReference>
<keyword evidence="2 4" id="KW-0663">Pyridoxal phosphate</keyword>
<reference evidence="7" key="1">
    <citation type="submission" date="2025-08" db="UniProtKB">
        <authorList>
            <consortium name="RefSeq"/>
        </authorList>
    </citation>
    <scope>IDENTIFICATION</scope>
</reference>
<dbReference type="Gene3D" id="3.40.640.10">
    <property type="entry name" value="Type I PLP-dependent aspartate aminotransferase-like (Major domain)"/>
    <property type="match status" value="1"/>
</dbReference>
<dbReference type="OMA" id="PCTRCQM"/>
<dbReference type="Pfam" id="PF03473">
    <property type="entry name" value="MOSC"/>
    <property type="match status" value="1"/>
</dbReference>
<accession>A0A1S4ES76</accession>
<dbReference type="Proteomes" id="UP000079169">
    <property type="component" value="Unplaced"/>
</dbReference>
<dbReference type="RefSeq" id="XP_017305050.1">
    <property type="nucleotide sequence ID" value="XM_017449561.2"/>
</dbReference>
<comment type="catalytic activity">
    <reaction evidence="4">
        <text>Mo-molybdopterin + L-cysteine + AH2 = thio-Mo-molybdopterin + L-alanine + A + H2O</text>
        <dbReference type="Rhea" id="RHEA:42636"/>
        <dbReference type="ChEBI" id="CHEBI:13193"/>
        <dbReference type="ChEBI" id="CHEBI:15377"/>
        <dbReference type="ChEBI" id="CHEBI:17499"/>
        <dbReference type="ChEBI" id="CHEBI:35235"/>
        <dbReference type="ChEBI" id="CHEBI:57972"/>
        <dbReference type="ChEBI" id="CHEBI:71302"/>
        <dbReference type="ChEBI" id="CHEBI:82685"/>
        <dbReference type="EC" id="2.8.1.9"/>
    </reaction>
</comment>
<evidence type="ECO:0000259" key="5">
    <source>
        <dbReference type="PROSITE" id="PS51340"/>
    </source>
</evidence>
<evidence type="ECO:0000256" key="2">
    <source>
        <dbReference type="ARBA" id="ARBA00022898"/>
    </source>
</evidence>
<keyword evidence="1 4" id="KW-0808">Transferase</keyword>
<dbReference type="Pfam" id="PF03476">
    <property type="entry name" value="MOSC_N"/>
    <property type="match status" value="1"/>
</dbReference>
<sequence length="768" mass="88264">MISLKELNQLETSEEEKTWRRTEFSHLKDICYLDYTGAGVYSQSQMNQTIEQLKENIFSHPHGNSVLSDFCVSEIDQMRTKILQYFNTDSDHYSVIFTSGATSAIKTVSEYFEFNEGSFIYLTDNHTSVLGMRELVKTNQIYSFSVDDARNMLNEFKESQENVENMRHSNSLFVYPAESNFSGTKYPLSWCNTVHRNHVFKKHFKCSRSNCFVLLDAATYCGSNMLDLKQHQPDFISISFYKMFGYPTGLGALIVKQKSAHVLNKTFYGGGTVKISMANENFHIKKDGLFEKFEDGTVNYLAIISLKYGFDTMEKKRKSFTNAFELSQYTYFYFKQLSYSNGQPLVELYHDTDYGESKYQGNIVNFNLLHKDGTYYGYSEVQNLANLKKIQLRTGCHCNPGSCQRFLGLSDITIKFHFQQGHICGDDKDIIDGKPTGSIRISYGHASNWDDVKYFLSFLNQYFLQQADFVSIGDICLINNQRAESSKGFFLNHSDNINKENKLVSIYIYPVKACGFFKVESKWEVTASGLKFDRQWMIITHSGVPLTQKLEKNLCLVQPNFDITRNIMTLCYKSSGSTVEIGIDNEGLDLCTSKVCSDKITGFDCGNAVANWLDEQLNRKGLRLIRISKRSSKRNINSFSNMGQYLLITLPSIQAQLENLNAIFELENFVNRFRSNFVVSGQFEANAENDWDQVLIETNDGLLSFQVTSQCTRCQYIYIDQETALNTDVPLGIKKFGIYIHNNFTVEDKNKLFIFVGNTFYYKKKRLE</sequence>
<evidence type="ECO:0000256" key="4">
    <source>
        <dbReference type="HAMAP-Rule" id="MF_03050"/>
    </source>
</evidence>
<dbReference type="PANTHER" id="PTHR14237:SF80">
    <property type="entry name" value="MOLYBDENUM COFACTOR SULFURASE"/>
    <property type="match status" value="1"/>
</dbReference>
<dbReference type="AlphaFoldDB" id="A0A1S4ES76"/>
<dbReference type="GO" id="GO:0016829">
    <property type="term" value="F:lyase activity"/>
    <property type="evidence" value="ECO:0007669"/>
    <property type="project" value="UniProtKB-UniRule"/>
</dbReference>
<gene>
    <name evidence="7" type="primary">LOC108254548</name>
    <name evidence="4" type="synonym">mal</name>
</gene>
<dbReference type="EC" id="2.8.1.9" evidence="4"/>
<dbReference type="InterPro" id="IPR000192">
    <property type="entry name" value="Aminotrans_V_dom"/>
</dbReference>
<comment type="cofactor">
    <cofactor evidence="4">
        <name>pyridoxal 5'-phosphate</name>
        <dbReference type="ChEBI" id="CHEBI:597326"/>
    </cofactor>
</comment>
<feature type="active site" evidence="4">
    <location>
        <position position="398"/>
    </location>
</feature>
<proteinExistence type="inferred from homology"/>
<keyword evidence="6" id="KW-1185">Reference proteome</keyword>
<dbReference type="GO" id="GO:0030151">
    <property type="term" value="F:molybdenum ion binding"/>
    <property type="evidence" value="ECO:0007669"/>
    <property type="project" value="UniProtKB-UniRule"/>
</dbReference>
<comment type="function">
    <text evidence="4">Sulfurates the molybdenum cofactor. Sulfation of molybdenum is essential for xanthine dehydrogenase (XDH) and aldehyde oxidase (ADO) enzymes in which molybdenum cofactor is liganded by 1 oxygen and 1 sulfur atom in active form.</text>
</comment>
<evidence type="ECO:0000256" key="3">
    <source>
        <dbReference type="ARBA" id="ARBA00023150"/>
    </source>
</evidence>
<dbReference type="SUPFAM" id="SSF53383">
    <property type="entry name" value="PLP-dependent transferases"/>
    <property type="match status" value="1"/>
</dbReference>
<dbReference type="CTD" id="4118"/>
<dbReference type="HAMAP" id="MF_03050">
    <property type="entry name" value="MOCOS"/>
    <property type="match status" value="1"/>
</dbReference>
<dbReference type="STRING" id="121845.A0A1S4ES76"/>
<evidence type="ECO:0000313" key="7">
    <source>
        <dbReference type="RefSeq" id="XP_017305050.1"/>
    </source>
</evidence>
<feature type="domain" description="MOSC" evidence="5">
    <location>
        <begin position="619"/>
        <end position="763"/>
    </location>
</feature>
<dbReference type="GO" id="GO:0030170">
    <property type="term" value="F:pyridoxal phosphate binding"/>
    <property type="evidence" value="ECO:0007669"/>
    <property type="project" value="UniProtKB-UniRule"/>
</dbReference>
<dbReference type="InterPro" id="IPR015421">
    <property type="entry name" value="PyrdxlP-dep_Trfase_major"/>
</dbReference>
<protein>
    <recommendedName>
        <fullName evidence="4">Molybdenum cofactor sulfurase</fullName>
        <shortName evidence="4">MCS</shortName>
        <shortName evidence="4">MOS</shortName>
        <shortName evidence="4">MoCo sulfurase</shortName>
        <ecNumber evidence="4">2.8.1.9</ecNumber>
    </recommendedName>
    <alternativeName>
        <fullName evidence="4">Molybdenum cofactor sulfurtransferase</fullName>
    </alternativeName>
    <alternativeName>
        <fullName evidence="4">Protein maroon-like</fullName>
        <shortName evidence="4">Ma-l</shortName>
    </alternativeName>
</protein>